<comment type="caution">
    <text evidence="3">The sequence shown here is derived from an EMBL/GenBank/DDBJ whole genome shotgun (WGS) entry which is preliminary data.</text>
</comment>
<gene>
    <name evidence="3" type="ORF">C8F04DRAFT_1253519</name>
</gene>
<evidence type="ECO:0000313" key="3">
    <source>
        <dbReference type="EMBL" id="KAJ7041018.1"/>
    </source>
</evidence>
<protein>
    <submittedName>
        <fullName evidence="3">Uncharacterized protein</fullName>
    </submittedName>
</protein>
<dbReference type="Proteomes" id="UP001218188">
    <property type="component" value="Unassembled WGS sequence"/>
</dbReference>
<organism evidence="3 4">
    <name type="scientific">Mycena alexandri</name>
    <dbReference type="NCBI Taxonomy" id="1745969"/>
    <lineage>
        <taxon>Eukaryota</taxon>
        <taxon>Fungi</taxon>
        <taxon>Dikarya</taxon>
        <taxon>Basidiomycota</taxon>
        <taxon>Agaricomycotina</taxon>
        <taxon>Agaricomycetes</taxon>
        <taxon>Agaricomycetidae</taxon>
        <taxon>Agaricales</taxon>
        <taxon>Marasmiineae</taxon>
        <taxon>Mycenaceae</taxon>
        <taxon>Mycena</taxon>
    </lineage>
</organism>
<evidence type="ECO:0000256" key="2">
    <source>
        <dbReference type="SAM" id="SignalP"/>
    </source>
</evidence>
<feature type="signal peptide" evidence="2">
    <location>
        <begin position="1"/>
        <end position="18"/>
    </location>
</feature>
<evidence type="ECO:0000256" key="1">
    <source>
        <dbReference type="SAM" id="MobiDB-lite"/>
    </source>
</evidence>
<keyword evidence="4" id="KW-1185">Reference proteome</keyword>
<sequence length="268" mass="27734">MVSQHITVFFVLLSSVFAAPFNTSLETRAIKTCPDGNGPPCICNGALGIRSKALKCGAPSFRFIDPQSPTDGNLSLVPLILIYVESTANNAKGVAIGGRLFKGTTQKAANGAISYLKLLQANGAKNIDPGTHVATPIDTAMTTAMGAGKGFQPGFQTRSDTAVTNTIATFGYTSSGGPHSCYYNHPSTGRPLVIINETDSTIARCRRSGLWNAIQSFVVRAVANAPAATAAQCPVSIKKPAATPAAKPVAQPTPAKPVVKPVPVTTPA</sequence>
<feature type="chain" id="PRO_5042225552" evidence="2">
    <location>
        <begin position="19"/>
        <end position="268"/>
    </location>
</feature>
<evidence type="ECO:0000313" key="4">
    <source>
        <dbReference type="Proteomes" id="UP001218188"/>
    </source>
</evidence>
<dbReference type="AlphaFoldDB" id="A0AAD6X6N7"/>
<dbReference type="EMBL" id="JARJCM010000019">
    <property type="protein sequence ID" value="KAJ7041018.1"/>
    <property type="molecule type" value="Genomic_DNA"/>
</dbReference>
<feature type="region of interest" description="Disordered" evidence="1">
    <location>
        <begin position="242"/>
        <end position="268"/>
    </location>
</feature>
<keyword evidence="2" id="KW-0732">Signal</keyword>
<proteinExistence type="predicted"/>
<name>A0AAD6X6N7_9AGAR</name>
<reference evidence="3" key="1">
    <citation type="submission" date="2023-03" db="EMBL/GenBank/DDBJ databases">
        <title>Massive genome expansion in bonnet fungi (Mycena s.s.) driven by repeated elements and novel gene families across ecological guilds.</title>
        <authorList>
            <consortium name="Lawrence Berkeley National Laboratory"/>
            <person name="Harder C.B."/>
            <person name="Miyauchi S."/>
            <person name="Viragh M."/>
            <person name="Kuo A."/>
            <person name="Thoen E."/>
            <person name="Andreopoulos B."/>
            <person name="Lu D."/>
            <person name="Skrede I."/>
            <person name="Drula E."/>
            <person name="Henrissat B."/>
            <person name="Morin E."/>
            <person name="Kohler A."/>
            <person name="Barry K."/>
            <person name="LaButti K."/>
            <person name="Morin E."/>
            <person name="Salamov A."/>
            <person name="Lipzen A."/>
            <person name="Mereny Z."/>
            <person name="Hegedus B."/>
            <person name="Baldrian P."/>
            <person name="Stursova M."/>
            <person name="Weitz H."/>
            <person name="Taylor A."/>
            <person name="Grigoriev I.V."/>
            <person name="Nagy L.G."/>
            <person name="Martin F."/>
            <person name="Kauserud H."/>
        </authorList>
    </citation>
    <scope>NUCLEOTIDE SEQUENCE</scope>
    <source>
        <strain evidence="3">CBHHK200</strain>
    </source>
</reference>
<accession>A0AAD6X6N7</accession>